<evidence type="ECO:0000313" key="1">
    <source>
        <dbReference type="EMBL" id="MBM7619773.1"/>
    </source>
</evidence>
<name>A0ABS2NYM3_9BACI</name>
<evidence type="ECO:0000313" key="2">
    <source>
        <dbReference type="Proteomes" id="UP000737402"/>
    </source>
</evidence>
<dbReference type="EMBL" id="JAFBED010000003">
    <property type="protein sequence ID" value="MBM7619773.1"/>
    <property type="molecule type" value="Genomic_DNA"/>
</dbReference>
<dbReference type="Proteomes" id="UP000737402">
    <property type="component" value="Unassembled WGS sequence"/>
</dbReference>
<protein>
    <submittedName>
        <fullName evidence="1">Uncharacterized protein</fullName>
    </submittedName>
</protein>
<proteinExistence type="predicted"/>
<sequence>MDDRYFVHKLTGQKFSAYEEGLRMYKETMAEFLPVGSPIALPDKQELIESALTWFEDEDFFEEVTNL</sequence>
<gene>
    <name evidence="1" type="ORF">JOC95_001625</name>
</gene>
<organism evidence="1 2">
    <name type="scientific">Sutcliffiella tianshenii</name>
    <dbReference type="NCBI Taxonomy" id="1463404"/>
    <lineage>
        <taxon>Bacteria</taxon>
        <taxon>Bacillati</taxon>
        <taxon>Bacillota</taxon>
        <taxon>Bacilli</taxon>
        <taxon>Bacillales</taxon>
        <taxon>Bacillaceae</taxon>
        <taxon>Sutcliffiella</taxon>
    </lineage>
</organism>
<dbReference type="RefSeq" id="WP_204415014.1">
    <property type="nucleotide sequence ID" value="NZ_JAFBED010000003.1"/>
</dbReference>
<reference evidence="1 2" key="1">
    <citation type="submission" date="2021-01" db="EMBL/GenBank/DDBJ databases">
        <title>Genomic Encyclopedia of Type Strains, Phase IV (KMG-IV): sequencing the most valuable type-strain genomes for metagenomic binning, comparative biology and taxonomic classification.</title>
        <authorList>
            <person name="Goeker M."/>
        </authorList>
    </citation>
    <scope>NUCLEOTIDE SEQUENCE [LARGE SCALE GENOMIC DNA]</scope>
    <source>
        <strain evidence="1 2">DSM 25879</strain>
    </source>
</reference>
<comment type="caution">
    <text evidence="1">The sequence shown here is derived from an EMBL/GenBank/DDBJ whole genome shotgun (WGS) entry which is preliminary data.</text>
</comment>
<accession>A0ABS2NYM3</accession>
<keyword evidence="2" id="KW-1185">Reference proteome</keyword>